<sequence>MHPERIAQLPPRERIIDAAHALFVEQGITRVTVDAIAALAGSTKMTLYRHFETKDVLVLEWLRLLTAQYSRVLDDLATQWPGQPIQQLLGFSQFIAQDLARAGYRGCSFTNCLAELADPQHPARQLIEAHKQRQFQRLVALCQEAKLPDAQAIACELTFLLEGAQVVAQNKGVSNVAEHLLQMVEKRLGIGAPDSQSYSAS</sequence>
<dbReference type="SUPFAM" id="SSF46689">
    <property type="entry name" value="Homeodomain-like"/>
    <property type="match status" value="1"/>
</dbReference>
<evidence type="ECO:0000256" key="2">
    <source>
        <dbReference type="PROSITE-ProRule" id="PRU00335"/>
    </source>
</evidence>
<feature type="domain" description="HTH tetR-type" evidence="3">
    <location>
        <begin position="9"/>
        <end position="69"/>
    </location>
</feature>
<proteinExistence type="predicted"/>
<organism evidence="4 5">
    <name type="scientific">Pseudomonas corrugata</name>
    <dbReference type="NCBI Taxonomy" id="47879"/>
    <lineage>
        <taxon>Bacteria</taxon>
        <taxon>Pseudomonadati</taxon>
        <taxon>Pseudomonadota</taxon>
        <taxon>Gammaproteobacteria</taxon>
        <taxon>Pseudomonadales</taxon>
        <taxon>Pseudomonadaceae</taxon>
        <taxon>Pseudomonas</taxon>
    </lineage>
</organism>
<comment type="caution">
    <text evidence="4">The sequence shown here is derived from an EMBL/GenBank/DDBJ whole genome shotgun (WGS) entry which is preliminary data.</text>
</comment>
<protein>
    <submittedName>
        <fullName evidence="4">TetR/AcrR family transcriptional regulator</fullName>
    </submittedName>
</protein>
<name>A0A7Y5Z4V1_9PSED</name>
<reference evidence="4 5" key="1">
    <citation type="journal article" date="2020" name="Front. Plant Sci.">
        <title>Isolation of Rhizosphere Bacteria That Improve Quality and Water Stress Tolerance in Greenhouse Ornamentals.</title>
        <authorList>
            <person name="Nordstedt N.P."/>
            <person name="Jones M.L."/>
        </authorList>
    </citation>
    <scope>NUCLEOTIDE SEQUENCE [LARGE SCALE GENOMIC DNA]</scope>
    <source>
        <strain evidence="4 5">C7D2</strain>
    </source>
</reference>
<evidence type="ECO:0000256" key="1">
    <source>
        <dbReference type="ARBA" id="ARBA00023125"/>
    </source>
</evidence>
<dbReference type="GO" id="GO:0000976">
    <property type="term" value="F:transcription cis-regulatory region binding"/>
    <property type="evidence" value="ECO:0007669"/>
    <property type="project" value="TreeGrafter"/>
</dbReference>
<dbReference type="InterPro" id="IPR050109">
    <property type="entry name" value="HTH-type_TetR-like_transc_reg"/>
</dbReference>
<evidence type="ECO:0000313" key="4">
    <source>
        <dbReference type="EMBL" id="NUT87080.1"/>
    </source>
</evidence>
<dbReference type="InterPro" id="IPR001647">
    <property type="entry name" value="HTH_TetR"/>
</dbReference>
<accession>A0A7Y5Z4V1</accession>
<dbReference type="GO" id="GO:0003700">
    <property type="term" value="F:DNA-binding transcription factor activity"/>
    <property type="evidence" value="ECO:0007669"/>
    <property type="project" value="TreeGrafter"/>
</dbReference>
<dbReference type="Gene3D" id="1.10.357.10">
    <property type="entry name" value="Tetracycline Repressor, domain 2"/>
    <property type="match status" value="1"/>
</dbReference>
<gene>
    <name evidence="4" type="ORF">HNO91_11635</name>
</gene>
<dbReference type="InterPro" id="IPR009057">
    <property type="entry name" value="Homeodomain-like_sf"/>
</dbReference>
<evidence type="ECO:0000313" key="5">
    <source>
        <dbReference type="Proteomes" id="UP000536720"/>
    </source>
</evidence>
<evidence type="ECO:0000259" key="3">
    <source>
        <dbReference type="PROSITE" id="PS50977"/>
    </source>
</evidence>
<dbReference type="AlphaFoldDB" id="A0A7Y5Z4V1"/>
<dbReference type="Proteomes" id="UP000536720">
    <property type="component" value="Unassembled WGS sequence"/>
</dbReference>
<dbReference type="PROSITE" id="PS50977">
    <property type="entry name" value="HTH_TETR_2"/>
    <property type="match status" value="1"/>
</dbReference>
<dbReference type="PRINTS" id="PR00455">
    <property type="entry name" value="HTHTETR"/>
</dbReference>
<feature type="DNA-binding region" description="H-T-H motif" evidence="2">
    <location>
        <begin position="32"/>
        <end position="51"/>
    </location>
</feature>
<keyword evidence="1 2" id="KW-0238">DNA-binding</keyword>
<dbReference type="RefSeq" id="WP_175362519.1">
    <property type="nucleotide sequence ID" value="NZ_JABFMR010000007.1"/>
</dbReference>
<dbReference type="SUPFAM" id="SSF48498">
    <property type="entry name" value="Tetracyclin repressor-like, C-terminal domain"/>
    <property type="match status" value="1"/>
</dbReference>
<dbReference type="PANTHER" id="PTHR30055:SF200">
    <property type="entry name" value="HTH-TYPE TRANSCRIPTIONAL REPRESSOR BDCR"/>
    <property type="match status" value="1"/>
</dbReference>
<dbReference type="PANTHER" id="PTHR30055">
    <property type="entry name" value="HTH-TYPE TRANSCRIPTIONAL REGULATOR RUTR"/>
    <property type="match status" value="1"/>
</dbReference>
<dbReference type="InterPro" id="IPR036271">
    <property type="entry name" value="Tet_transcr_reg_TetR-rel_C_sf"/>
</dbReference>
<dbReference type="EMBL" id="JABFMR010000007">
    <property type="protein sequence ID" value="NUT87080.1"/>
    <property type="molecule type" value="Genomic_DNA"/>
</dbReference>
<dbReference type="Pfam" id="PF00440">
    <property type="entry name" value="TetR_N"/>
    <property type="match status" value="1"/>
</dbReference>